<keyword evidence="8 10" id="KW-1133">Transmembrane helix</keyword>
<keyword evidence="5 10" id="KW-0812">Transmembrane</keyword>
<dbReference type="EMBL" id="AP022642">
    <property type="protein sequence ID" value="BCA27437.1"/>
    <property type="molecule type" value="Genomic_DNA"/>
</dbReference>
<feature type="modified residue" description="FMN phosphoryl threonine" evidence="10">
    <location>
        <position position="173"/>
    </location>
</feature>
<dbReference type="GO" id="GO:0055085">
    <property type="term" value="P:transmembrane transport"/>
    <property type="evidence" value="ECO:0007669"/>
    <property type="project" value="InterPro"/>
</dbReference>
<feature type="transmembrane region" description="Helical" evidence="10">
    <location>
        <begin position="226"/>
        <end position="244"/>
    </location>
</feature>
<keyword evidence="7 10" id="KW-0249">Electron transport</keyword>
<feature type="transmembrane region" description="Helical" evidence="10">
    <location>
        <begin position="256"/>
        <end position="272"/>
    </location>
</feature>
<dbReference type="AlphaFoldDB" id="A0A679GL59"/>
<dbReference type="RefSeq" id="WP_172432881.1">
    <property type="nucleotide sequence ID" value="NZ_AP022642.1"/>
</dbReference>
<dbReference type="NCBIfam" id="TIGR01946">
    <property type="entry name" value="rnfD"/>
    <property type="match status" value="1"/>
</dbReference>
<comment type="subcellular location">
    <subcellularLocation>
        <location evidence="10">Cell inner membrane</location>
        <topology evidence="10">Multi-pass membrane protein</topology>
    </subcellularLocation>
</comment>
<dbReference type="PANTHER" id="PTHR30578">
    <property type="entry name" value="ELECTRON TRANSPORT COMPLEX PROTEIN RNFD"/>
    <property type="match status" value="1"/>
</dbReference>
<dbReference type="KEGG" id="poj:PtoMrB4_14140"/>
<evidence type="ECO:0000256" key="5">
    <source>
        <dbReference type="ARBA" id="ARBA00022692"/>
    </source>
</evidence>
<evidence type="ECO:0000256" key="4">
    <source>
        <dbReference type="ARBA" id="ARBA00022643"/>
    </source>
</evidence>
<dbReference type="HAMAP" id="MF_00462">
    <property type="entry name" value="RsxD_RnfD"/>
    <property type="match status" value="1"/>
</dbReference>
<keyword evidence="1 10" id="KW-0813">Transport</keyword>
<dbReference type="EC" id="7.-.-.-" evidence="10"/>
<comment type="function">
    <text evidence="10">Part of a membrane-bound complex that couples electron transfer with translocation of ions across the membrane.</text>
</comment>
<keyword evidence="3 10" id="KW-0285">Flavoprotein</keyword>
<protein>
    <recommendedName>
        <fullName evidence="10">Ion-translocating oxidoreductase complex subunit D</fullName>
        <ecNumber evidence="10">7.-.-.-</ecNumber>
    </recommendedName>
    <alternativeName>
        <fullName evidence="10">Rnf electron transport complex subunit D</fullName>
    </alternativeName>
</protein>
<dbReference type="Pfam" id="PF03116">
    <property type="entry name" value="NQR2_RnfD_RnfE"/>
    <property type="match status" value="1"/>
</dbReference>
<feature type="transmembrane region" description="Helical" evidence="10">
    <location>
        <begin position="203"/>
        <end position="219"/>
    </location>
</feature>
<feature type="transmembrane region" description="Helical" evidence="10">
    <location>
        <begin position="12"/>
        <end position="30"/>
    </location>
</feature>
<evidence type="ECO:0000256" key="3">
    <source>
        <dbReference type="ARBA" id="ARBA00022630"/>
    </source>
</evidence>
<evidence type="ECO:0000256" key="9">
    <source>
        <dbReference type="ARBA" id="ARBA00023136"/>
    </source>
</evidence>
<comment type="similarity">
    <text evidence="10">Belongs to the NqrB/RnfD family.</text>
</comment>
<keyword evidence="6 10" id="KW-1278">Translocase</keyword>
<evidence type="ECO:0000256" key="7">
    <source>
        <dbReference type="ARBA" id="ARBA00022982"/>
    </source>
</evidence>
<keyword evidence="2 10" id="KW-0597">Phosphoprotein</keyword>
<keyword evidence="9 10" id="KW-0472">Membrane</keyword>
<accession>A0A679GL59</accession>
<dbReference type="InterPro" id="IPR004338">
    <property type="entry name" value="NqrB/RnfD"/>
</dbReference>
<comment type="cofactor">
    <cofactor evidence="10">
        <name>FMN</name>
        <dbReference type="ChEBI" id="CHEBI:58210"/>
    </cofactor>
</comment>
<evidence type="ECO:0000256" key="6">
    <source>
        <dbReference type="ARBA" id="ARBA00022967"/>
    </source>
</evidence>
<comment type="subunit">
    <text evidence="10">The complex is composed of six subunits: RnfA, RnfB, RnfC, RnfD, RnfE and RnfG.</text>
</comment>
<proteinExistence type="inferred from homology"/>
<organism evidence="11 12">
    <name type="scientific">Metapseudomonas otitidis</name>
    <dbReference type="NCBI Taxonomy" id="319939"/>
    <lineage>
        <taxon>Bacteria</taxon>
        <taxon>Pseudomonadati</taxon>
        <taxon>Pseudomonadota</taxon>
        <taxon>Gammaproteobacteria</taxon>
        <taxon>Pseudomonadales</taxon>
        <taxon>Pseudomonadaceae</taxon>
        <taxon>Metapseudomonas</taxon>
    </lineage>
</organism>
<dbReference type="GeneID" id="57396628"/>
<keyword evidence="4 10" id="KW-0288">FMN</keyword>
<reference evidence="11 12" key="1">
    <citation type="journal article" date="2020" name="Microbiol. Resour. Announc.">
        <title>Complete genome sequence of Pseudomonas otitidis strain MrB4, isolated from Lake Biwa in Japan.</title>
        <authorList>
            <person name="Miyazaki K."/>
            <person name="Hase E."/>
            <person name="Maruya T."/>
        </authorList>
    </citation>
    <scope>NUCLEOTIDE SEQUENCE [LARGE SCALE GENOMIC DNA]</scope>
    <source>
        <strain evidence="11 12">MrB4</strain>
    </source>
</reference>
<evidence type="ECO:0000256" key="8">
    <source>
        <dbReference type="ARBA" id="ARBA00022989"/>
    </source>
</evidence>
<feature type="transmembrane region" description="Helical" evidence="10">
    <location>
        <begin position="125"/>
        <end position="144"/>
    </location>
</feature>
<keyword evidence="10" id="KW-1003">Cell membrane</keyword>
<feature type="transmembrane region" description="Helical" evidence="10">
    <location>
        <begin position="284"/>
        <end position="303"/>
    </location>
</feature>
<keyword evidence="10" id="KW-0997">Cell inner membrane</keyword>
<dbReference type="GO" id="GO:0022900">
    <property type="term" value="P:electron transport chain"/>
    <property type="evidence" value="ECO:0007669"/>
    <property type="project" value="UniProtKB-UniRule"/>
</dbReference>
<dbReference type="GO" id="GO:0005886">
    <property type="term" value="C:plasma membrane"/>
    <property type="evidence" value="ECO:0007669"/>
    <property type="project" value="UniProtKB-SubCell"/>
</dbReference>
<evidence type="ECO:0000313" key="12">
    <source>
        <dbReference type="Proteomes" id="UP000501237"/>
    </source>
</evidence>
<evidence type="ECO:0000313" key="11">
    <source>
        <dbReference type="EMBL" id="BCA27437.1"/>
    </source>
</evidence>
<dbReference type="Proteomes" id="UP000501237">
    <property type="component" value="Chromosome"/>
</dbReference>
<name>A0A679GL59_9GAMM</name>
<evidence type="ECO:0000256" key="2">
    <source>
        <dbReference type="ARBA" id="ARBA00022553"/>
    </source>
</evidence>
<sequence length="334" mass="35188">MASAPGFDPRPAMSLVLLACLPGLLVQLWHYGLGTLLQLALAIPCALACEALVRRLRGQYVAPDEALFGRPWLAEGSALVTATLLALALPPYCPAWLTLLACAAAILLGKSVFGGFGRTPFNPAMLGFALALLAFPAQMAQWPVAGQPHGLLAALQQVLGLGSGLVDGWSQATVLDSLRHNDRLTIDELFARNAAFGHLGGRGAEWVNLAFLAGGLWLLQRRVIRWHAPVGLIAGLFVASLLGWNGSGSDSNGSPLLHLFSGATMLGAFFIVTEPVSGPSADRARLAFGLGVGVLVYVIRTWGGYADGMAFAVLLMNLAVPALERWAQRARPSP</sequence>
<evidence type="ECO:0000256" key="10">
    <source>
        <dbReference type="HAMAP-Rule" id="MF_00462"/>
    </source>
</evidence>
<dbReference type="PANTHER" id="PTHR30578:SF0">
    <property type="entry name" value="ION-TRANSLOCATING OXIDOREDUCTASE COMPLEX SUBUNIT D"/>
    <property type="match status" value="1"/>
</dbReference>
<gene>
    <name evidence="10" type="primary">rnfD</name>
    <name evidence="11" type="ORF">PtoMrB4_14140</name>
</gene>
<evidence type="ECO:0000256" key="1">
    <source>
        <dbReference type="ARBA" id="ARBA00022448"/>
    </source>
</evidence>
<feature type="transmembrane region" description="Helical" evidence="10">
    <location>
        <begin position="95"/>
        <end position="113"/>
    </location>
</feature>
<dbReference type="InterPro" id="IPR011303">
    <property type="entry name" value="RnfD_bac"/>
</dbReference>